<organism evidence="1 2">
    <name type="scientific">Sphingobium chungbukense</name>
    <dbReference type="NCBI Taxonomy" id="56193"/>
    <lineage>
        <taxon>Bacteria</taxon>
        <taxon>Pseudomonadati</taxon>
        <taxon>Pseudomonadota</taxon>
        <taxon>Alphaproteobacteria</taxon>
        <taxon>Sphingomonadales</taxon>
        <taxon>Sphingomonadaceae</taxon>
        <taxon>Sphingobium</taxon>
    </lineage>
</organism>
<dbReference type="Proteomes" id="UP000033874">
    <property type="component" value="Unassembled WGS sequence"/>
</dbReference>
<reference evidence="1 2" key="1">
    <citation type="submission" date="2015-04" db="EMBL/GenBank/DDBJ databases">
        <title>Genome sequence of aromatic hydrocarbons-degrading Sphingobium chungbukense DJ77.</title>
        <authorList>
            <person name="Kim Y.-C."/>
            <person name="Chae J.-C."/>
        </authorList>
    </citation>
    <scope>NUCLEOTIDE SEQUENCE [LARGE SCALE GENOMIC DNA]</scope>
    <source>
        <strain evidence="1 2">DJ77</strain>
    </source>
</reference>
<protein>
    <submittedName>
        <fullName evidence="1">Uncharacterized protein</fullName>
    </submittedName>
</protein>
<gene>
    <name evidence="1" type="ORF">YP76_11195</name>
</gene>
<name>A0A0M3AP54_9SPHN</name>
<evidence type="ECO:0000313" key="2">
    <source>
        <dbReference type="Proteomes" id="UP000033874"/>
    </source>
</evidence>
<dbReference type="AlphaFoldDB" id="A0A0M3AP54"/>
<sequence>MMMLWLMLASPLPLPLPVPPVENAARRVIEWQLKAQPRSDAGLSAEEAARVRQLYLESIGRRVERVADEP</sequence>
<evidence type="ECO:0000313" key="1">
    <source>
        <dbReference type="EMBL" id="KKW91703.1"/>
    </source>
</evidence>
<dbReference type="RefSeq" id="WP_046763714.1">
    <property type="nucleotide sequence ID" value="NZ_LBIC01000005.1"/>
</dbReference>
<dbReference type="STRING" id="56193.YP76_11195"/>
<keyword evidence="2" id="KW-1185">Reference proteome</keyword>
<accession>A0A0M3AP54</accession>
<proteinExistence type="predicted"/>
<dbReference type="EMBL" id="LBIC01000005">
    <property type="protein sequence ID" value="KKW91703.1"/>
    <property type="molecule type" value="Genomic_DNA"/>
</dbReference>
<dbReference type="PATRIC" id="fig|56193.3.peg.2330"/>
<comment type="caution">
    <text evidence="1">The sequence shown here is derived from an EMBL/GenBank/DDBJ whole genome shotgun (WGS) entry which is preliminary data.</text>
</comment>